<reference evidence="1" key="1">
    <citation type="submission" date="2018-11" db="EMBL/GenBank/DDBJ databases">
        <authorList>
            <consortium name="Genoscope - CEA"/>
            <person name="William W."/>
        </authorList>
    </citation>
    <scope>NUCLEOTIDE SEQUENCE</scope>
</reference>
<feature type="non-terminal residue" evidence="1">
    <location>
        <position position="40"/>
    </location>
</feature>
<proteinExistence type="predicted"/>
<name>A0A3P6BMX3_BRAOL</name>
<organism evidence="1">
    <name type="scientific">Brassica oleracea</name>
    <name type="common">Wild cabbage</name>
    <dbReference type="NCBI Taxonomy" id="3712"/>
    <lineage>
        <taxon>Eukaryota</taxon>
        <taxon>Viridiplantae</taxon>
        <taxon>Streptophyta</taxon>
        <taxon>Embryophyta</taxon>
        <taxon>Tracheophyta</taxon>
        <taxon>Spermatophyta</taxon>
        <taxon>Magnoliopsida</taxon>
        <taxon>eudicotyledons</taxon>
        <taxon>Gunneridae</taxon>
        <taxon>Pentapetalae</taxon>
        <taxon>rosids</taxon>
        <taxon>malvids</taxon>
        <taxon>Brassicales</taxon>
        <taxon>Brassicaceae</taxon>
        <taxon>Brassiceae</taxon>
        <taxon>Brassica</taxon>
    </lineage>
</organism>
<dbReference type="AlphaFoldDB" id="A0A3P6BMX3"/>
<accession>A0A3P6BMX3</accession>
<sequence>GFQEELTVSESWTRHRGDLNRRSFMPGRKTIATEKESIRW</sequence>
<dbReference type="EMBL" id="LR031873">
    <property type="protein sequence ID" value="VDD03908.1"/>
    <property type="molecule type" value="Genomic_DNA"/>
</dbReference>
<feature type="non-terminal residue" evidence="1">
    <location>
        <position position="1"/>
    </location>
</feature>
<protein>
    <submittedName>
        <fullName evidence="1">Uncharacterized protein</fullName>
    </submittedName>
</protein>
<gene>
    <name evidence="1" type="ORF">BOLC4T21746H</name>
</gene>
<evidence type="ECO:0000313" key="1">
    <source>
        <dbReference type="EMBL" id="VDD03908.1"/>
    </source>
</evidence>